<keyword evidence="2" id="KW-1185">Reference proteome</keyword>
<feature type="non-terminal residue" evidence="1">
    <location>
        <position position="52"/>
    </location>
</feature>
<sequence length="52" mass="5674">HSESAKALTPGKAVQDSSKCLRTLKGVLDNFLKENLSDEEIQDSKILGIQFA</sequence>
<accession>A0ACA9R756</accession>
<protein>
    <submittedName>
        <fullName evidence="1">497_t:CDS:1</fullName>
    </submittedName>
</protein>
<comment type="caution">
    <text evidence="1">The sequence shown here is derived from an EMBL/GenBank/DDBJ whole genome shotgun (WGS) entry which is preliminary data.</text>
</comment>
<dbReference type="EMBL" id="CAJVPT010070431">
    <property type="protein sequence ID" value="CAG8779340.1"/>
    <property type="molecule type" value="Genomic_DNA"/>
</dbReference>
<feature type="non-terminal residue" evidence="1">
    <location>
        <position position="1"/>
    </location>
</feature>
<name>A0ACA9R756_9GLOM</name>
<gene>
    <name evidence="1" type="ORF">ACOLOM_LOCUS14250</name>
</gene>
<reference evidence="1" key="1">
    <citation type="submission" date="2021-06" db="EMBL/GenBank/DDBJ databases">
        <authorList>
            <person name="Kallberg Y."/>
            <person name="Tangrot J."/>
            <person name="Rosling A."/>
        </authorList>
    </citation>
    <scope>NUCLEOTIDE SEQUENCE</scope>
    <source>
        <strain evidence="1">CL356</strain>
    </source>
</reference>
<proteinExistence type="predicted"/>
<evidence type="ECO:0000313" key="1">
    <source>
        <dbReference type="EMBL" id="CAG8779340.1"/>
    </source>
</evidence>
<organism evidence="1 2">
    <name type="scientific">Acaulospora colombiana</name>
    <dbReference type="NCBI Taxonomy" id="27376"/>
    <lineage>
        <taxon>Eukaryota</taxon>
        <taxon>Fungi</taxon>
        <taxon>Fungi incertae sedis</taxon>
        <taxon>Mucoromycota</taxon>
        <taxon>Glomeromycotina</taxon>
        <taxon>Glomeromycetes</taxon>
        <taxon>Diversisporales</taxon>
        <taxon>Acaulosporaceae</taxon>
        <taxon>Acaulospora</taxon>
    </lineage>
</organism>
<dbReference type="Proteomes" id="UP000789525">
    <property type="component" value="Unassembled WGS sequence"/>
</dbReference>
<evidence type="ECO:0000313" key="2">
    <source>
        <dbReference type="Proteomes" id="UP000789525"/>
    </source>
</evidence>